<reference evidence="2 3" key="1">
    <citation type="journal article" date="2019" name="Int. J. Syst. Evol. Microbiol.">
        <title>The Global Catalogue of Microorganisms (GCM) 10K type strain sequencing project: providing services to taxonomists for standard genome sequencing and annotation.</title>
        <authorList>
            <consortium name="The Broad Institute Genomics Platform"/>
            <consortium name="The Broad Institute Genome Sequencing Center for Infectious Disease"/>
            <person name="Wu L."/>
            <person name="Ma J."/>
        </authorList>
    </citation>
    <scope>NUCLEOTIDE SEQUENCE [LARGE SCALE GENOMIC DNA]</scope>
    <source>
        <strain evidence="2 3">JCM 7356</strain>
    </source>
</reference>
<keyword evidence="1" id="KW-0732">Signal</keyword>
<evidence type="ECO:0000313" key="2">
    <source>
        <dbReference type="EMBL" id="GAA2237342.1"/>
    </source>
</evidence>
<proteinExistence type="predicted"/>
<dbReference type="CDD" id="cd22191">
    <property type="entry name" value="DPBB_RlpA_EXP_N-like"/>
    <property type="match status" value="1"/>
</dbReference>
<keyword evidence="3" id="KW-1185">Reference proteome</keyword>
<dbReference type="Proteomes" id="UP001500305">
    <property type="component" value="Unassembled WGS sequence"/>
</dbReference>
<dbReference type="InterPro" id="IPR051477">
    <property type="entry name" value="Expansin_CellWall"/>
</dbReference>
<dbReference type="Gene3D" id="2.40.40.10">
    <property type="entry name" value="RlpA-like domain"/>
    <property type="match status" value="1"/>
</dbReference>
<accession>A0ABN3DNM4</accession>
<sequence>MIRDSDFVVALDPTMFGGGNPPHNCGREIIVTYKGKSIIATVLDASPDAERYGIDLTRSAFKALAPLDQETINVTWRFAK</sequence>
<dbReference type="PANTHER" id="PTHR31836:SF28">
    <property type="entry name" value="SRCR DOMAIN-CONTAINING PROTEIN-RELATED"/>
    <property type="match status" value="1"/>
</dbReference>
<dbReference type="InterPro" id="IPR036908">
    <property type="entry name" value="RlpA-like_sf"/>
</dbReference>
<protein>
    <submittedName>
        <fullName evidence="2">Uncharacterized protein</fullName>
    </submittedName>
</protein>
<name>A0ABN3DNM4_9ACTN</name>
<comment type="caution">
    <text evidence="2">The sequence shown here is derived from an EMBL/GenBank/DDBJ whole genome shotgun (WGS) entry which is preliminary data.</text>
</comment>
<dbReference type="SUPFAM" id="SSF50685">
    <property type="entry name" value="Barwin-like endoglucanases"/>
    <property type="match status" value="1"/>
</dbReference>
<organism evidence="2 3">
    <name type="scientific">Kitasatospora cystarginea</name>
    <dbReference type="NCBI Taxonomy" id="58350"/>
    <lineage>
        <taxon>Bacteria</taxon>
        <taxon>Bacillati</taxon>
        <taxon>Actinomycetota</taxon>
        <taxon>Actinomycetes</taxon>
        <taxon>Kitasatosporales</taxon>
        <taxon>Streptomycetaceae</taxon>
        <taxon>Kitasatospora</taxon>
    </lineage>
</organism>
<evidence type="ECO:0000256" key="1">
    <source>
        <dbReference type="ARBA" id="ARBA00022729"/>
    </source>
</evidence>
<gene>
    <name evidence="2" type="ORF">GCM10010430_17930</name>
</gene>
<dbReference type="EMBL" id="BAAATR010000005">
    <property type="protein sequence ID" value="GAA2237342.1"/>
    <property type="molecule type" value="Genomic_DNA"/>
</dbReference>
<evidence type="ECO:0000313" key="3">
    <source>
        <dbReference type="Proteomes" id="UP001500305"/>
    </source>
</evidence>
<dbReference type="PANTHER" id="PTHR31836">
    <property type="match status" value="1"/>
</dbReference>